<dbReference type="GO" id="GO:0000981">
    <property type="term" value="F:DNA-binding transcription factor activity, RNA polymerase II-specific"/>
    <property type="evidence" value="ECO:0007669"/>
    <property type="project" value="InterPro"/>
</dbReference>
<dbReference type="Gene3D" id="4.10.240.10">
    <property type="entry name" value="Zn(2)-C6 fungal-type DNA-binding domain"/>
    <property type="match status" value="1"/>
</dbReference>
<dbReference type="PANTHER" id="PTHR47338:SF20">
    <property type="entry name" value="ZN(II)2CYS6 TRANSCRIPTION FACTOR (EUROFUNG)"/>
    <property type="match status" value="1"/>
</dbReference>
<keyword evidence="2" id="KW-0479">Metal-binding</keyword>
<dbReference type="RefSeq" id="XP_022398734.1">
    <property type="nucleotide sequence ID" value="XM_022542329.1"/>
</dbReference>
<dbReference type="Pfam" id="PF00172">
    <property type="entry name" value="Zn_clus"/>
    <property type="match status" value="1"/>
</dbReference>
<keyword evidence="9" id="KW-1185">Reference proteome</keyword>
<dbReference type="InterPro" id="IPR036864">
    <property type="entry name" value="Zn2-C6_fun-type_DNA-bd_sf"/>
</dbReference>
<keyword evidence="6" id="KW-0539">Nucleus</keyword>
<keyword evidence="3" id="KW-0805">Transcription regulation</keyword>
<evidence type="ECO:0000313" key="8">
    <source>
        <dbReference type="EMBL" id="OJJ82036.1"/>
    </source>
</evidence>
<dbReference type="GO" id="GO:0005634">
    <property type="term" value="C:nucleus"/>
    <property type="evidence" value="ECO:0007669"/>
    <property type="project" value="UniProtKB-SubCell"/>
</dbReference>
<name>A0A1L9VDQ6_ASPGL</name>
<organism evidence="8 9">
    <name type="scientific">Aspergillus glaucus CBS 516.65</name>
    <dbReference type="NCBI Taxonomy" id="1160497"/>
    <lineage>
        <taxon>Eukaryota</taxon>
        <taxon>Fungi</taxon>
        <taxon>Dikarya</taxon>
        <taxon>Ascomycota</taxon>
        <taxon>Pezizomycotina</taxon>
        <taxon>Eurotiomycetes</taxon>
        <taxon>Eurotiomycetidae</taxon>
        <taxon>Eurotiales</taxon>
        <taxon>Aspergillaceae</taxon>
        <taxon>Aspergillus</taxon>
        <taxon>Aspergillus subgen. Aspergillus</taxon>
    </lineage>
</organism>
<sequence length="471" mass="52308">MPTGTSNLVCVNCKLRKKKCDKARPRCGYCARKNLDCQSSIDAKYPQLRRLPVTPSPVIGSSLLLAETLSAVLQGEPTSLHSTVYLQILRIIHLTDQTIDEICLRYFRGMHSFIPILSAPRFHEQLVHSAALPSATFSVLLLSMALVTYHPSLVASSSAVDQATLYLTTKSLYTQALASFPDSLLLVQAGIIIASYEYATRRINEAICSISVCARMGYATGLHLLSLTEGSDHSSQVAEKNNTWWGVVITERTILCEADIVQQPIISRFPEGEISLPKEPVSLEWDSDLLTDAVSRRCPYVDDCDGLARVTQAVWLLDQVFKASEERDVDVRLAQLDKLDYSLRGCLALTMDQSEGRWGLFCTANAIIFRALFILHQKVIHSATGVARLSSQIALETATQMVKDIATTQHSMTLAEMDTLPPSRAFVFRAALHYLDEFGTKCDRWNTVRTHLEASLTMFDARWNAITSQTS</sequence>
<dbReference type="InterPro" id="IPR007219">
    <property type="entry name" value="XnlR_reg_dom"/>
</dbReference>
<keyword evidence="4" id="KW-0238">DNA-binding</keyword>
<dbReference type="PANTHER" id="PTHR47338">
    <property type="entry name" value="ZN(II)2CYS6 TRANSCRIPTION FACTOR (EUROFUNG)-RELATED"/>
    <property type="match status" value="1"/>
</dbReference>
<accession>A0A1L9VDQ6</accession>
<protein>
    <recommendedName>
        <fullName evidence="7">Zn(2)-C6 fungal-type domain-containing protein</fullName>
    </recommendedName>
</protein>
<dbReference type="InterPro" id="IPR050815">
    <property type="entry name" value="TF_fung"/>
</dbReference>
<dbReference type="Pfam" id="PF04082">
    <property type="entry name" value="Fungal_trans"/>
    <property type="match status" value="1"/>
</dbReference>
<dbReference type="GO" id="GO:0008270">
    <property type="term" value="F:zinc ion binding"/>
    <property type="evidence" value="ECO:0007669"/>
    <property type="project" value="InterPro"/>
</dbReference>
<feature type="domain" description="Zn(2)-C6 fungal-type" evidence="7">
    <location>
        <begin position="9"/>
        <end position="37"/>
    </location>
</feature>
<dbReference type="GO" id="GO:0006351">
    <property type="term" value="P:DNA-templated transcription"/>
    <property type="evidence" value="ECO:0007669"/>
    <property type="project" value="InterPro"/>
</dbReference>
<dbReference type="EMBL" id="KV878903">
    <property type="protein sequence ID" value="OJJ82036.1"/>
    <property type="molecule type" value="Genomic_DNA"/>
</dbReference>
<evidence type="ECO:0000256" key="6">
    <source>
        <dbReference type="ARBA" id="ARBA00023242"/>
    </source>
</evidence>
<dbReference type="PROSITE" id="PS00463">
    <property type="entry name" value="ZN2_CY6_FUNGAL_1"/>
    <property type="match status" value="1"/>
</dbReference>
<dbReference type="GO" id="GO:0003677">
    <property type="term" value="F:DNA binding"/>
    <property type="evidence" value="ECO:0007669"/>
    <property type="project" value="UniProtKB-KW"/>
</dbReference>
<dbReference type="CDD" id="cd00067">
    <property type="entry name" value="GAL4"/>
    <property type="match status" value="1"/>
</dbReference>
<evidence type="ECO:0000313" key="9">
    <source>
        <dbReference type="Proteomes" id="UP000184300"/>
    </source>
</evidence>
<evidence type="ECO:0000256" key="2">
    <source>
        <dbReference type="ARBA" id="ARBA00022723"/>
    </source>
</evidence>
<evidence type="ECO:0000256" key="5">
    <source>
        <dbReference type="ARBA" id="ARBA00023163"/>
    </source>
</evidence>
<dbReference type="OrthoDB" id="3862662at2759"/>
<comment type="subcellular location">
    <subcellularLocation>
        <location evidence="1">Nucleus</location>
    </subcellularLocation>
</comment>
<dbReference type="InterPro" id="IPR001138">
    <property type="entry name" value="Zn2Cys6_DnaBD"/>
</dbReference>
<dbReference type="VEuPathDB" id="FungiDB:ASPGLDRAFT_153528"/>
<evidence type="ECO:0000256" key="3">
    <source>
        <dbReference type="ARBA" id="ARBA00023015"/>
    </source>
</evidence>
<dbReference type="PROSITE" id="PS50048">
    <property type="entry name" value="ZN2_CY6_FUNGAL_2"/>
    <property type="match status" value="1"/>
</dbReference>
<keyword evidence="5" id="KW-0804">Transcription</keyword>
<proteinExistence type="predicted"/>
<dbReference type="CDD" id="cd12148">
    <property type="entry name" value="fungal_TF_MHR"/>
    <property type="match status" value="1"/>
</dbReference>
<evidence type="ECO:0000259" key="7">
    <source>
        <dbReference type="PROSITE" id="PS50048"/>
    </source>
</evidence>
<reference evidence="9" key="1">
    <citation type="journal article" date="2017" name="Genome Biol.">
        <title>Comparative genomics reveals high biological diversity and specific adaptations in the industrially and medically important fungal genus Aspergillus.</title>
        <authorList>
            <person name="de Vries R.P."/>
            <person name="Riley R."/>
            <person name="Wiebenga A."/>
            <person name="Aguilar-Osorio G."/>
            <person name="Amillis S."/>
            <person name="Uchima C.A."/>
            <person name="Anderluh G."/>
            <person name="Asadollahi M."/>
            <person name="Askin M."/>
            <person name="Barry K."/>
            <person name="Battaglia E."/>
            <person name="Bayram O."/>
            <person name="Benocci T."/>
            <person name="Braus-Stromeyer S.A."/>
            <person name="Caldana C."/>
            <person name="Canovas D."/>
            <person name="Cerqueira G.C."/>
            <person name="Chen F."/>
            <person name="Chen W."/>
            <person name="Choi C."/>
            <person name="Clum A."/>
            <person name="Dos Santos R.A."/>
            <person name="Damasio A.R."/>
            <person name="Diallinas G."/>
            <person name="Emri T."/>
            <person name="Fekete E."/>
            <person name="Flipphi M."/>
            <person name="Freyberg S."/>
            <person name="Gallo A."/>
            <person name="Gournas C."/>
            <person name="Habgood R."/>
            <person name="Hainaut M."/>
            <person name="Harispe M.L."/>
            <person name="Henrissat B."/>
            <person name="Hilden K.S."/>
            <person name="Hope R."/>
            <person name="Hossain A."/>
            <person name="Karabika E."/>
            <person name="Karaffa L."/>
            <person name="Karanyi Z."/>
            <person name="Krasevec N."/>
            <person name="Kuo A."/>
            <person name="Kusch H."/>
            <person name="LaButti K."/>
            <person name="Lagendijk E.L."/>
            <person name="Lapidus A."/>
            <person name="Levasseur A."/>
            <person name="Lindquist E."/>
            <person name="Lipzen A."/>
            <person name="Logrieco A.F."/>
            <person name="MacCabe A."/>
            <person name="Maekelae M.R."/>
            <person name="Malavazi I."/>
            <person name="Melin P."/>
            <person name="Meyer V."/>
            <person name="Mielnichuk N."/>
            <person name="Miskei M."/>
            <person name="Molnar A.P."/>
            <person name="Mule G."/>
            <person name="Ngan C.Y."/>
            <person name="Orejas M."/>
            <person name="Orosz E."/>
            <person name="Ouedraogo J.P."/>
            <person name="Overkamp K.M."/>
            <person name="Park H.-S."/>
            <person name="Perrone G."/>
            <person name="Piumi F."/>
            <person name="Punt P.J."/>
            <person name="Ram A.F."/>
            <person name="Ramon A."/>
            <person name="Rauscher S."/>
            <person name="Record E."/>
            <person name="Riano-Pachon D.M."/>
            <person name="Robert V."/>
            <person name="Roehrig J."/>
            <person name="Ruller R."/>
            <person name="Salamov A."/>
            <person name="Salih N.S."/>
            <person name="Samson R.A."/>
            <person name="Sandor E."/>
            <person name="Sanguinetti M."/>
            <person name="Schuetze T."/>
            <person name="Sepcic K."/>
            <person name="Shelest E."/>
            <person name="Sherlock G."/>
            <person name="Sophianopoulou V."/>
            <person name="Squina F.M."/>
            <person name="Sun H."/>
            <person name="Susca A."/>
            <person name="Todd R.B."/>
            <person name="Tsang A."/>
            <person name="Unkles S.E."/>
            <person name="van de Wiele N."/>
            <person name="van Rossen-Uffink D."/>
            <person name="Oliveira J.V."/>
            <person name="Vesth T.C."/>
            <person name="Visser J."/>
            <person name="Yu J.-H."/>
            <person name="Zhou M."/>
            <person name="Andersen M.R."/>
            <person name="Archer D.B."/>
            <person name="Baker S.E."/>
            <person name="Benoit I."/>
            <person name="Brakhage A.A."/>
            <person name="Braus G.H."/>
            <person name="Fischer R."/>
            <person name="Frisvad J.C."/>
            <person name="Goldman G.H."/>
            <person name="Houbraken J."/>
            <person name="Oakley B."/>
            <person name="Pocsi I."/>
            <person name="Scazzocchio C."/>
            <person name="Seiboth B."/>
            <person name="vanKuyk P.A."/>
            <person name="Wortman J."/>
            <person name="Dyer P.S."/>
            <person name="Grigoriev I.V."/>
        </authorList>
    </citation>
    <scope>NUCLEOTIDE SEQUENCE [LARGE SCALE GENOMIC DNA]</scope>
    <source>
        <strain evidence="9">CBS 516.65</strain>
    </source>
</reference>
<dbReference type="GeneID" id="34458590"/>
<dbReference type="Proteomes" id="UP000184300">
    <property type="component" value="Unassembled WGS sequence"/>
</dbReference>
<dbReference type="SMART" id="SM00066">
    <property type="entry name" value="GAL4"/>
    <property type="match status" value="1"/>
</dbReference>
<dbReference type="AlphaFoldDB" id="A0A1L9VDQ6"/>
<gene>
    <name evidence="8" type="ORF">ASPGLDRAFT_153528</name>
</gene>
<evidence type="ECO:0000256" key="1">
    <source>
        <dbReference type="ARBA" id="ARBA00004123"/>
    </source>
</evidence>
<dbReference type="SUPFAM" id="SSF57701">
    <property type="entry name" value="Zn2/Cys6 DNA-binding domain"/>
    <property type="match status" value="1"/>
</dbReference>
<evidence type="ECO:0000256" key="4">
    <source>
        <dbReference type="ARBA" id="ARBA00023125"/>
    </source>
</evidence>